<comment type="catalytic activity">
    <reaction evidence="1">
        <text>ATP + protein L-histidine = ADP + protein N-phospho-L-histidine.</text>
        <dbReference type="EC" id="2.7.13.3"/>
    </reaction>
</comment>
<name>A0AAU9E8T6_9FIRM</name>
<evidence type="ECO:0000256" key="5">
    <source>
        <dbReference type="ARBA" id="ARBA00022679"/>
    </source>
</evidence>
<dbReference type="EC" id="2.7.13.3" evidence="3"/>
<feature type="transmembrane region" description="Helical" evidence="8">
    <location>
        <begin position="12"/>
        <end position="31"/>
    </location>
</feature>
<dbReference type="RefSeq" id="WP_338534805.1">
    <property type="nucleotide sequence ID" value="NZ_AP028654.1"/>
</dbReference>
<dbReference type="InterPro" id="IPR050351">
    <property type="entry name" value="BphY/WalK/GraS-like"/>
</dbReference>
<keyword evidence="8" id="KW-0812">Transmembrane</keyword>
<feature type="transmembrane region" description="Helical" evidence="8">
    <location>
        <begin position="94"/>
        <end position="110"/>
    </location>
</feature>
<accession>A0AAU9E8T6</accession>
<dbReference type="InterPro" id="IPR005467">
    <property type="entry name" value="His_kinase_dom"/>
</dbReference>
<feature type="transmembrane region" description="Helical" evidence="8">
    <location>
        <begin position="61"/>
        <end position="82"/>
    </location>
</feature>
<evidence type="ECO:0000256" key="3">
    <source>
        <dbReference type="ARBA" id="ARBA00012438"/>
    </source>
</evidence>
<keyword evidence="6" id="KW-0418">Kinase</keyword>
<dbReference type="PANTHER" id="PTHR45453:SF1">
    <property type="entry name" value="PHOSPHATE REGULON SENSOR PROTEIN PHOR"/>
    <property type="match status" value="1"/>
</dbReference>
<dbReference type="GO" id="GO:0016036">
    <property type="term" value="P:cellular response to phosphate starvation"/>
    <property type="evidence" value="ECO:0007669"/>
    <property type="project" value="TreeGrafter"/>
</dbReference>
<dbReference type="GO" id="GO:0004721">
    <property type="term" value="F:phosphoprotein phosphatase activity"/>
    <property type="evidence" value="ECO:0007669"/>
    <property type="project" value="TreeGrafter"/>
</dbReference>
<feature type="transmembrane region" description="Helical" evidence="8">
    <location>
        <begin position="37"/>
        <end position="54"/>
    </location>
</feature>
<dbReference type="GO" id="GO:0005524">
    <property type="term" value="F:ATP binding"/>
    <property type="evidence" value="ECO:0007669"/>
    <property type="project" value="UniProtKB-KW"/>
</dbReference>
<dbReference type="PRINTS" id="PR00344">
    <property type="entry name" value="BCTRLSENSOR"/>
</dbReference>
<evidence type="ECO:0000256" key="1">
    <source>
        <dbReference type="ARBA" id="ARBA00000085"/>
    </source>
</evidence>
<gene>
    <name evidence="10" type="ORF">HLPR_14680</name>
</gene>
<dbReference type="KEGG" id="hprf:HLPR_14680"/>
<dbReference type="AlphaFoldDB" id="A0AAU9E8T6"/>
<keyword evidence="8" id="KW-0472">Membrane</keyword>
<keyword evidence="5" id="KW-0808">Transferase</keyword>
<dbReference type="InterPro" id="IPR004358">
    <property type="entry name" value="Sig_transdc_His_kin-like_C"/>
</dbReference>
<evidence type="ECO:0000313" key="11">
    <source>
        <dbReference type="Proteomes" id="UP001321786"/>
    </source>
</evidence>
<evidence type="ECO:0000259" key="9">
    <source>
        <dbReference type="PROSITE" id="PS50109"/>
    </source>
</evidence>
<evidence type="ECO:0000256" key="7">
    <source>
        <dbReference type="ARBA" id="ARBA00023012"/>
    </source>
</evidence>
<dbReference type="Proteomes" id="UP001321786">
    <property type="component" value="Chromosome"/>
</dbReference>
<keyword evidence="10" id="KW-0547">Nucleotide-binding</keyword>
<sequence length="426" mass="50046">MKEKLIRAFSKDNIKYMILIALFDAITSQIFIDMIILNFRISISVIILPIFYYYNRKLSPIATSIFIASFGLFFRSLLTYISTGDFLLGFFNDYNIAFFDISYGLIYYYLMKKRNYDERTIIMWFSSIWACDFFSNAIEITSRFHTLKEDVVVIFNKLLLVGLIRASIAVLVVLVFEYYRMIFHKEKQLEKYKEMIGIVSDLKSELYFMKSNMGYIEGVMKDAYSLYENSVKEDYKRKSLRIAKDIHEVKKNYQRVLIGMENLGEKDSGNFSITLSEILDILKDTYEKDSKFKLHDCKIIVSLHFDRNVKKHYYMMSIFRNLFNNSIESFKRYTNNYIKILVYKEDKKLKIRITDNGSGIKKKDLAYICKAGYSTKFDESTGNIYRGMGLSIIKDIVEKEFGGEIFIESTIGIGTEIKIVIPIFML</sequence>
<keyword evidence="8" id="KW-1133">Transmembrane helix</keyword>
<dbReference type="Gene3D" id="3.30.565.10">
    <property type="entry name" value="Histidine kinase-like ATPase, C-terminal domain"/>
    <property type="match status" value="1"/>
</dbReference>
<dbReference type="Pfam" id="PF02518">
    <property type="entry name" value="HATPase_c"/>
    <property type="match status" value="1"/>
</dbReference>
<reference evidence="10 11" key="1">
    <citation type="submission" date="2023-08" db="EMBL/GenBank/DDBJ databases">
        <title>Helicovermis profunda gen. nov., sp. nov., a novel mesophilic, fermentative bacterium within the Bacillota from a deep-sea hydrothermal vent chimney.</title>
        <authorList>
            <person name="Miyazaki U."/>
            <person name="Mizutani D."/>
            <person name="Hashimoto Y."/>
            <person name="Tame A."/>
            <person name="Sawayama S."/>
            <person name="Miyazaki J."/>
            <person name="Takai K."/>
            <person name="Nakagawa S."/>
        </authorList>
    </citation>
    <scope>NUCLEOTIDE SEQUENCE [LARGE SCALE GENOMIC DNA]</scope>
    <source>
        <strain evidence="10 11">S502</strain>
    </source>
</reference>
<dbReference type="EMBL" id="AP028654">
    <property type="protein sequence ID" value="BEP29137.1"/>
    <property type="molecule type" value="Genomic_DNA"/>
</dbReference>
<dbReference type="SMART" id="SM00387">
    <property type="entry name" value="HATPase_c"/>
    <property type="match status" value="1"/>
</dbReference>
<dbReference type="SUPFAM" id="SSF55874">
    <property type="entry name" value="ATPase domain of HSP90 chaperone/DNA topoisomerase II/histidine kinase"/>
    <property type="match status" value="1"/>
</dbReference>
<evidence type="ECO:0000256" key="4">
    <source>
        <dbReference type="ARBA" id="ARBA00022553"/>
    </source>
</evidence>
<dbReference type="PROSITE" id="PS50109">
    <property type="entry name" value="HIS_KIN"/>
    <property type="match status" value="1"/>
</dbReference>
<evidence type="ECO:0000256" key="2">
    <source>
        <dbReference type="ARBA" id="ARBA00004370"/>
    </source>
</evidence>
<keyword evidence="10" id="KW-0067">ATP-binding</keyword>
<dbReference type="GO" id="GO:0005886">
    <property type="term" value="C:plasma membrane"/>
    <property type="evidence" value="ECO:0007669"/>
    <property type="project" value="TreeGrafter"/>
</dbReference>
<evidence type="ECO:0000313" key="10">
    <source>
        <dbReference type="EMBL" id="BEP29137.1"/>
    </source>
</evidence>
<proteinExistence type="predicted"/>
<keyword evidence="4" id="KW-0597">Phosphoprotein</keyword>
<evidence type="ECO:0000256" key="6">
    <source>
        <dbReference type="ARBA" id="ARBA00022777"/>
    </source>
</evidence>
<dbReference type="PANTHER" id="PTHR45453">
    <property type="entry name" value="PHOSPHATE REGULON SENSOR PROTEIN PHOR"/>
    <property type="match status" value="1"/>
</dbReference>
<comment type="subcellular location">
    <subcellularLocation>
        <location evidence="2">Membrane</location>
    </subcellularLocation>
</comment>
<keyword evidence="7" id="KW-0902">Two-component regulatory system</keyword>
<feature type="domain" description="Histidine kinase" evidence="9">
    <location>
        <begin position="315"/>
        <end position="425"/>
    </location>
</feature>
<dbReference type="InterPro" id="IPR003594">
    <property type="entry name" value="HATPase_dom"/>
</dbReference>
<feature type="transmembrane region" description="Helical" evidence="8">
    <location>
        <begin position="158"/>
        <end position="179"/>
    </location>
</feature>
<evidence type="ECO:0000256" key="8">
    <source>
        <dbReference type="SAM" id="Phobius"/>
    </source>
</evidence>
<keyword evidence="11" id="KW-1185">Reference proteome</keyword>
<protein>
    <recommendedName>
        <fullName evidence="3">histidine kinase</fullName>
        <ecNumber evidence="3">2.7.13.3</ecNumber>
    </recommendedName>
</protein>
<dbReference type="InterPro" id="IPR036890">
    <property type="entry name" value="HATPase_C_sf"/>
</dbReference>
<organism evidence="10 11">
    <name type="scientific">Helicovermis profundi</name>
    <dbReference type="NCBI Taxonomy" id="3065157"/>
    <lineage>
        <taxon>Bacteria</taxon>
        <taxon>Bacillati</taxon>
        <taxon>Bacillota</taxon>
        <taxon>Clostridia</taxon>
        <taxon>Helicovermis</taxon>
    </lineage>
</organism>
<dbReference type="GO" id="GO:0000155">
    <property type="term" value="F:phosphorelay sensor kinase activity"/>
    <property type="evidence" value="ECO:0007669"/>
    <property type="project" value="TreeGrafter"/>
</dbReference>